<keyword evidence="4" id="KW-1185">Reference proteome</keyword>
<evidence type="ECO:0000313" key="3">
    <source>
        <dbReference type="EMBL" id="RDX85392.1"/>
    </source>
</evidence>
<keyword evidence="1" id="KW-0812">Transmembrane</keyword>
<evidence type="ECO:0000259" key="2">
    <source>
        <dbReference type="Pfam" id="PF25597"/>
    </source>
</evidence>
<keyword evidence="1" id="KW-1133">Transmembrane helix</keyword>
<keyword evidence="1" id="KW-0472">Membrane</keyword>
<dbReference type="Proteomes" id="UP000257109">
    <property type="component" value="Unassembled WGS sequence"/>
</dbReference>
<organism evidence="3 4">
    <name type="scientific">Mucuna pruriens</name>
    <name type="common">Velvet bean</name>
    <name type="synonym">Dolichos pruriens</name>
    <dbReference type="NCBI Taxonomy" id="157652"/>
    <lineage>
        <taxon>Eukaryota</taxon>
        <taxon>Viridiplantae</taxon>
        <taxon>Streptophyta</taxon>
        <taxon>Embryophyta</taxon>
        <taxon>Tracheophyta</taxon>
        <taxon>Spermatophyta</taxon>
        <taxon>Magnoliopsida</taxon>
        <taxon>eudicotyledons</taxon>
        <taxon>Gunneridae</taxon>
        <taxon>Pentapetalae</taxon>
        <taxon>rosids</taxon>
        <taxon>fabids</taxon>
        <taxon>Fabales</taxon>
        <taxon>Fabaceae</taxon>
        <taxon>Papilionoideae</taxon>
        <taxon>50 kb inversion clade</taxon>
        <taxon>NPAAA clade</taxon>
        <taxon>indigoferoid/millettioid clade</taxon>
        <taxon>Phaseoleae</taxon>
        <taxon>Mucuna</taxon>
    </lineage>
</organism>
<evidence type="ECO:0000256" key="1">
    <source>
        <dbReference type="SAM" id="Phobius"/>
    </source>
</evidence>
<dbReference type="EMBL" id="QJKJ01006806">
    <property type="protein sequence ID" value="RDX85392.1"/>
    <property type="molecule type" value="Genomic_DNA"/>
</dbReference>
<proteinExistence type="predicted"/>
<name>A0A371G4A9_MUCPR</name>
<feature type="transmembrane region" description="Helical" evidence="1">
    <location>
        <begin position="6"/>
        <end position="30"/>
    </location>
</feature>
<sequence length="118" mass="14091">MNPPLLNYLVTHLITLLFVFLVVYVMSIFLQNNVPKSMHNLFNVLIFGYYPHQKGFLCYYPNLRQIRVSRIVIFQEHIFFCNTQGPFKIIPWLLLQYKNLNQLLYTTIHAFISPHKCI</sequence>
<gene>
    <name evidence="3" type="ORF">CR513_33427</name>
</gene>
<evidence type="ECO:0000313" key="4">
    <source>
        <dbReference type="Proteomes" id="UP000257109"/>
    </source>
</evidence>
<dbReference type="Pfam" id="PF25597">
    <property type="entry name" value="SH3_retrovirus"/>
    <property type="match status" value="1"/>
</dbReference>
<accession>A0A371G4A9</accession>
<feature type="domain" description="Retroviral polymerase SH3-like" evidence="2">
    <location>
        <begin position="47"/>
        <end position="83"/>
    </location>
</feature>
<protein>
    <recommendedName>
        <fullName evidence="2">Retroviral polymerase SH3-like domain-containing protein</fullName>
    </recommendedName>
</protein>
<comment type="caution">
    <text evidence="3">The sequence shown here is derived from an EMBL/GenBank/DDBJ whole genome shotgun (WGS) entry which is preliminary data.</text>
</comment>
<reference evidence="3" key="1">
    <citation type="submission" date="2018-05" db="EMBL/GenBank/DDBJ databases">
        <title>Draft genome of Mucuna pruriens seed.</title>
        <authorList>
            <person name="Nnadi N.E."/>
            <person name="Vos R."/>
            <person name="Hasami M.H."/>
            <person name="Devisetty U.K."/>
            <person name="Aguiy J.C."/>
        </authorList>
    </citation>
    <scope>NUCLEOTIDE SEQUENCE [LARGE SCALE GENOMIC DNA]</scope>
    <source>
        <strain evidence="3">JCA_2017</strain>
    </source>
</reference>
<dbReference type="InterPro" id="IPR057670">
    <property type="entry name" value="SH3_retrovirus"/>
</dbReference>
<dbReference type="AlphaFoldDB" id="A0A371G4A9"/>
<feature type="non-terminal residue" evidence="3">
    <location>
        <position position="1"/>
    </location>
</feature>